<sequence precursor="true">MNALFSGLRASLVALAVCLLTIGCLSSFACQAKSPDRFVLSGEATYDGKPIPSGELIFTPDTGRGNKGPQGKARIRDGKFSTENDGRGVVGGPHRVELRAFDGIPYEGREMQVEEGKPLFGSLVTEIDLPEESAKLDAVVETEGSKPQFVLTVLP</sequence>
<feature type="compositionally biased region" description="Basic and acidic residues" evidence="1">
    <location>
        <begin position="74"/>
        <end position="86"/>
    </location>
</feature>
<dbReference type="Proteomes" id="UP000318626">
    <property type="component" value="Chromosome"/>
</dbReference>
<evidence type="ECO:0000256" key="2">
    <source>
        <dbReference type="SAM" id="SignalP"/>
    </source>
</evidence>
<organism evidence="3 4">
    <name type="scientific">Bremerella volcania</name>
    <dbReference type="NCBI Taxonomy" id="2527984"/>
    <lineage>
        <taxon>Bacteria</taxon>
        <taxon>Pseudomonadati</taxon>
        <taxon>Planctomycetota</taxon>
        <taxon>Planctomycetia</taxon>
        <taxon>Pirellulales</taxon>
        <taxon>Pirellulaceae</taxon>
        <taxon>Bremerella</taxon>
    </lineage>
</organism>
<evidence type="ECO:0000313" key="3">
    <source>
        <dbReference type="EMBL" id="QDU75611.1"/>
    </source>
</evidence>
<protein>
    <recommendedName>
        <fullName evidence="5">Carboxypeptidase regulatory-like domain-containing protein</fullName>
    </recommendedName>
</protein>
<keyword evidence="2" id="KW-0732">Signal</keyword>
<proteinExistence type="predicted"/>
<feature type="signal peptide" evidence="2">
    <location>
        <begin position="1"/>
        <end position="29"/>
    </location>
</feature>
<name>A0A518C8R1_9BACT</name>
<evidence type="ECO:0000313" key="4">
    <source>
        <dbReference type="Proteomes" id="UP000318626"/>
    </source>
</evidence>
<accession>A0A518C8R1</accession>
<feature type="region of interest" description="Disordered" evidence="1">
    <location>
        <begin position="58"/>
        <end position="88"/>
    </location>
</feature>
<dbReference type="KEGG" id="bvo:Pan97_26450"/>
<reference evidence="4" key="1">
    <citation type="submission" date="2019-02" db="EMBL/GenBank/DDBJ databases">
        <title>Deep-cultivation of Planctomycetes and their phenomic and genomic characterization uncovers novel biology.</title>
        <authorList>
            <person name="Wiegand S."/>
            <person name="Jogler M."/>
            <person name="Boedeker C."/>
            <person name="Pinto D."/>
            <person name="Vollmers J."/>
            <person name="Rivas-Marin E."/>
            <person name="Kohn T."/>
            <person name="Peeters S.H."/>
            <person name="Heuer A."/>
            <person name="Rast P."/>
            <person name="Oberbeckmann S."/>
            <person name="Bunk B."/>
            <person name="Jeske O."/>
            <person name="Meyerdierks A."/>
            <person name="Storesund J.E."/>
            <person name="Kallscheuer N."/>
            <person name="Luecker S."/>
            <person name="Lage O.M."/>
            <person name="Pohl T."/>
            <person name="Merkel B.J."/>
            <person name="Hornburger P."/>
            <person name="Mueller R.-W."/>
            <person name="Bruemmer F."/>
            <person name="Labrenz M."/>
            <person name="Spormann A.M."/>
            <person name="Op den Camp H."/>
            <person name="Overmann J."/>
            <person name="Amann R."/>
            <person name="Jetten M.S.M."/>
            <person name="Mascher T."/>
            <person name="Medema M.H."/>
            <person name="Devos D.P."/>
            <person name="Kaster A.-K."/>
            <person name="Ovreas L."/>
            <person name="Rohde M."/>
            <person name="Galperin M.Y."/>
            <person name="Jogler C."/>
        </authorList>
    </citation>
    <scope>NUCLEOTIDE SEQUENCE [LARGE SCALE GENOMIC DNA]</scope>
    <source>
        <strain evidence="4">Pan97</strain>
    </source>
</reference>
<feature type="chain" id="PRO_5022205877" description="Carboxypeptidase regulatory-like domain-containing protein" evidence="2">
    <location>
        <begin position="30"/>
        <end position="155"/>
    </location>
</feature>
<gene>
    <name evidence="3" type="ORF">Pan97_26450</name>
</gene>
<dbReference type="EMBL" id="CP036289">
    <property type="protein sequence ID" value="QDU75611.1"/>
    <property type="molecule type" value="Genomic_DNA"/>
</dbReference>
<evidence type="ECO:0000256" key="1">
    <source>
        <dbReference type="SAM" id="MobiDB-lite"/>
    </source>
</evidence>
<dbReference type="AlphaFoldDB" id="A0A518C8R1"/>
<evidence type="ECO:0008006" key="5">
    <source>
        <dbReference type="Google" id="ProtNLM"/>
    </source>
</evidence>
<keyword evidence="4" id="KW-1185">Reference proteome</keyword>